<proteinExistence type="predicted"/>
<evidence type="ECO:0000313" key="1">
    <source>
        <dbReference type="EMBL" id="MFD2187344.1"/>
    </source>
</evidence>
<dbReference type="Proteomes" id="UP001597344">
    <property type="component" value="Unassembled WGS sequence"/>
</dbReference>
<name>A0ABW5AWH2_9FLAO</name>
<reference evidence="2" key="1">
    <citation type="journal article" date="2019" name="Int. J. Syst. Evol. Microbiol.">
        <title>The Global Catalogue of Microorganisms (GCM) 10K type strain sequencing project: providing services to taxonomists for standard genome sequencing and annotation.</title>
        <authorList>
            <consortium name="The Broad Institute Genomics Platform"/>
            <consortium name="The Broad Institute Genome Sequencing Center for Infectious Disease"/>
            <person name="Wu L."/>
            <person name="Ma J."/>
        </authorList>
    </citation>
    <scope>NUCLEOTIDE SEQUENCE [LARGE SCALE GENOMIC DNA]</scope>
    <source>
        <strain evidence="2">DT92</strain>
    </source>
</reference>
<dbReference type="RefSeq" id="WP_378320339.1">
    <property type="nucleotide sequence ID" value="NZ_JBHUHY010000011.1"/>
</dbReference>
<dbReference type="SUPFAM" id="SSF52540">
    <property type="entry name" value="P-loop containing nucleoside triphosphate hydrolases"/>
    <property type="match status" value="1"/>
</dbReference>
<dbReference type="EMBL" id="JBHUHY010000011">
    <property type="protein sequence ID" value="MFD2187344.1"/>
    <property type="molecule type" value="Genomic_DNA"/>
</dbReference>
<comment type="caution">
    <text evidence="1">The sequence shown here is derived from an EMBL/GenBank/DDBJ whole genome shotgun (WGS) entry which is preliminary data.</text>
</comment>
<protein>
    <recommendedName>
        <fullName evidence="3">DUF1611 domain-containing protein</fullName>
    </recommendedName>
</protein>
<evidence type="ECO:0008006" key="3">
    <source>
        <dbReference type="Google" id="ProtNLM"/>
    </source>
</evidence>
<organism evidence="1 2">
    <name type="scientific">Aquimarina celericrescens</name>
    <dbReference type="NCBI Taxonomy" id="1964542"/>
    <lineage>
        <taxon>Bacteria</taxon>
        <taxon>Pseudomonadati</taxon>
        <taxon>Bacteroidota</taxon>
        <taxon>Flavobacteriia</taxon>
        <taxon>Flavobacteriales</taxon>
        <taxon>Flavobacteriaceae</taxon>
        <taxon>Aquimarina</taxon>
    </lineage>
</organism>
<evidence type="ECO:0000313" key="2">
    <source>
        <dbReference type="Proteomes" id="UP001597344"/>
    </source>
</evidence>
<dbReference type="InterPro" id="IPR027417">
    <property type="entry name" value="P-loop_NTPase"/>
</dbReference>
<sequence>MKTIKKSIICKNVTDYSINSSIIKTYQPVAGDVAIFEVVSIGSLNAIQDFEGRNTYIFEGDKVMLTFGNRYATNQFEAYVPQEYQKEYDFVGKGGVVGIAASMYYKLLDIGPTKLKLIGFATDAIGKVINTIYYNTSPKSFNTQKIRSFKTILSIGSSMDSGKTTTAAYLCRGLKNAGHRVAYMKLTGTVFNKDKMLAYDCGADVVTDFSEYGFPSTYLCSLNEIMDIYESLLSELENVNPDYVVIEVADGLYQRETRMLLEYPLFTQSIDHVILSCCDSLAVNGCMQMLSPLFGEKLFALGGLFTASPLLIDEVEKRCSMPILTLEKLVQPNILTKLLRRKVKIAV</sequence>
<gene>
    <name evidence="1" type="ORF">ACFSJT_11145</name>
</gene>
<keyword evidence="2" id="KW-1185">Reference proteome</keyword>
<accession>A0ABW5AWH2</accession>
<dbReference type="Gene3D" id="3.40.50.300">
    <property type="entry name" value="P-loop containing nucleotide triphosphate hydrolases"/>
    <property type="match status" value="1"/>
</dbReference>